<gene>
    <name evidence="4" type="ORF">E6C27_scaffold13G00390</name>
</gene>
<dbReference type="InterPro" id="IPR041588">
    <property type="entry name" value="Integrase_H2C2"/>
</dbReference>
<sequence length="361" mass="41924">MLSTFMISALKANKLLRKDCTTYLAHVMDTQVSKLKLEDIPMVREFLDVFPEELSGPPPHREIEFSIDLVPGMAPISQAPYRMAPMELRVKIIILNKVTIRNKYPLPQIDDLFDQLHGASIFSKIDLRSEGFSKLALPLIKLTKKNVKFEWTNACKRSFQELKKRLVIASVLTLLTPGVEFEIYCDASHQGLGYVLMQKGKVVAYASRQLKKHGYNYPTHDLELATVVLALKIWRHYLYDRVIQVQLNDSMLRKFAEEVRLNQKLNYSLRGDGVLMKYDRLCVPRDQAIKDQIVEEAHSSAYAMHHDSTKMHRTLKKHYWWPSMKREIAEYVAKYLICQQVKPERQIPAELLNPLPLSEWK</sequence>
<dbReference type="PANTHER" id="PTHR37984">
    <property type="entry name" value="PROTEIN CBG26694"/>
    <property type="match status" value="1"/>
</dbReference>
<evidence type="ECO:0000256" key="1">
    <source>
        <dbReference type="ARBA" id="ARBA00023268"/>
    </source>
</evidence>
<dbReference type="Gene3D" id="1.10.340.70">
    <property type="match status" value="1"/>
</dbReference>
<protein>
    <submittedName>
        <fullName evidence="4">Retrotransposable element Tf2</fullName>
    </submittedName>
</protein>
<dbReference type="STRING" id="1194695.A0A5A7U8S6"/>
<dbReference type="EMBL" id="SSTE01011953">
    <property type="protein sequence ID" value="KAA0049889.1"/>
    <property type="molecule type" value="Genomic_DNA"/>
</dbReference>
<dbReference type="AlphaFoldDB" id="A0A5A7U8S6"/>
<dbReference type="Gene3D" id="3.10.20.370">
    <property type="match status" value="1"/>
</dbReference>
<dbReference type="PANTHER" id="PTHR37984:SF5">
    <property type="entry name" value="PROTEIN NYNRIN-LIKE"/>
    <property type="match status" value="1"/>
</dbReference>
<dbReference type="SUPFAM" id="SSF56672">
    <property type="entry name" value="DNA/RNA polymerases"/>
    <property type="match status" value="1"/>
</dbReference>
<feature type="domain" description="Integrase zinc-binding" evidence="3">
    <location>
        <begin position="287"/>
        <end position="343"/>
    </location>
</feature>
<organism evidence="4 5">
    <name type="scientific">Cucumis melo var. makuwa</name>
    <name type="common">Oriental melon</name>
    <dbReference type="NCBI Taxonomy" id="1194695"/>
    <lineage>
        <taxon>Eukaryota</taxon>
        <taxon>Viridiplantae</taxon>
        <taxon>Streptophyta</taxon>
        <taxon>Embryophyta</taxon>
        <taxon>Tracheophyta</taxon>
        <taxon>Spermatophyta</taxon>
        <taxon>Magnoliopsida</taxon>
        <taxon>eudicotyledons</taxon>
        <taxon>Gunneridae</taxon>
        <taxon>Pentapetalae</taxon>
        <taxon>rosids</taxon>
        <taxon>fabids</taxon>
        <taxon>Cucurbitales</taxon>
        <taxon>Cucurbitaceae</taxon>
        <taxon>Benincaseae</taxon>
        <taxon>Cucumis</taxon>
    </lineage>
</organism>
<dbReference type="Gene3D" id="3.30.70.270">
    <property type="match status" value="1"/>
</dbReference>
<feature type="domain" description="Reverse transcriptase/retrotransposon-derived protein RNase H-like" evidence="2">
    <location>
        <begin position="151"/>
        <end position="245"/>
    </location>
</feature>
<dbReference type="Gene3D" id="3.10.10.10">
    <property type="entry name" value="HIV Type 1 Reverse Transcriptase, subunit A, domain 1"/>
    <property type="match status" value="1"/>
</dbReference>
<accession>A0A5A7U8S6</accession>
<name>A0A5A7U8S6_CUCMM</name>
<dbReference type="OrthoDB" id="851428at2759"/>
<proteinExistence type="predicted"/>
<dbReference type="InterPro" id="IPR041577">
    <property type="entry name" value="RT_RNaseH_2"/>
</dbReference>
<dbReference type="Pfam" id="PF17921">
    <property type="entry name" value="Integrase_H2C2"/>
    <property type="match status" value="1"/>
</dbReference>
<dbReference type="InterPro" id="IPR043502">
    <property type="entry name" value="DNA/RNA_pol_sf"/>
</dbReference>
<evidence type="ECO:0000313" key="5">
    <source>
        <dbReference type="Proteomes" id="UP000321393"/>
    </source>
</evidence>
<evidence type="ECO:0000259" key="2">
    <source>
        <dbReference type="Pfam" id="PF17919"/>
    </source>
</evidence>
<dbReference type="InterPro" id="IPR050951">
    <property type="entry name" value="Retrovirus_Pol_polyprotein"/>
</dbReference>
<reference evidence="4 5" key="1">
    <citation type="submission" date="2019-08" db="EMBL/GenBank/DDBJ databases">
        <title>Draft genome sequences of two oriental melons (Cucumis melo L. var makuwa).</title>
        <authorList>
            <person name="Kwon S.-Y."/>
        </authorList>
    </citation>
    <scope>NUCLEOTIDE SEQUENCE [LARGE SCALE GENOMIC DNA]</scope>
    <source>
        <strain evidence="5">cv. SW 3</strain>
        <tissue evidence="4">Leaf</tissue>
    </source>
</reference>
<dbReference type="GO" id="GO:0003824">
    <property type="term" value="F:catalytic activity"/>
    <property type="evidence" value="ECO:0007669"/>
    <property type="project" value="UniProtKB-KW"/>
</dbReference>
<dbReference type="Pfam" id="PF17919">
    <property type="entry name" value="RT_RNaseH_2"/>
    <property type="match status" value="1"/>
</dbReference>
<dbReference type="InterPro" id="IPR043128">
    <property type="entry name" value="Rev_trsase/Diguanyl_cyclase"/>
</dbReference>
<evidence type="ECO:0000259" key="3">
    <source>
        <dbReference type="Pfam" id="PF17921"/>
    </source>
</evidence>
<dbReference type="Proteomes" id="UP000321393">
    <property type="component" value="Unassembled WGS sequence"/>
</dbReference>
<keyword evidence="1" id="KW-0511">Multifunctional enzyme</keyword>
<comment type="caution">
    <text evidence="4">The sequence shown here is derived from an EMBL/GenBank/DDBJ whole genome shotgun (WGS) entry which is preliminary data.</text>
</comment>
<evidence type="ECO:0000313" key="4">
    <source>
        <dbReference type="EMBL" id="KAA0049889.1"/>
    </source>
</evidence>